<dbReference type="AlphaFoldDB" id="A0A6J4US54"/>
<feature type="transmembrane region" description="Helical" evidence="1">
    <location>
        <begin position="41"/>
        <end position="60"/>
    </location>
</feature>
<keyword evidence="1" id="KW-0472">Membrane</keyword>
<keyword evidence="1" id="KW-0812">Transmembrane</keyword>
<evidence type="ECO:0000313" key="2">
    <source>
        <dbReference type="EMBL" id="CAA9556386.1"/>
    </source>
</evidence>
<feature type="transmembrane region" description="Helical" evidence="1">
    <location>
        <begin position="213"/>
        <end position="231"/>
    </location>
</feature>
<sequence length="268" mass="27958">MKATTITADRDGGRDDVSTGRVFVRTCAAEWTRLWTVKSTWWFVAAATVVMVGLGTALGFEAAADPAELQGGPAWTTARYIAMPAQFAFLGLALTAVTSDYATGGIVTTLQWTPRRAVLFFARTIVTAGAAAGLGVFLAVASALAAFTTAGSALILPLDKGLDMLAAVAFVFGAGTVLAIGLGFLLRGIAGALVTAFLVMLALPLLLPLFGDWMSALAEILPGSGAVFLLLGEMRTMTKTSSVVVLLAWAIGVLLLGWLRLMRDDANR</sequence>
<feature type="transmembrane region" description="Helical" evidence="1">
    <location>
        <begin position="189"/>
        <end position="207"/>
    </location>
</feature>
<organism evidence="2">
    <name type="scientific">uncultured Thermomicrobiales bacterium</name>
    <dbReference type="NCBI Taxonomy" id="1645740"/>
    <lineage>
        <taxon>Bacteria</taxon>
        <taxon>Pseudomonadati</taxon>
        <taxon>Thermomicrobiota</taxon>
        <taxon>Thermomicrobia</taxon>
        <taxon>Thermomicrobiales</taxon>
        <taxon>environmental samples</taxon>
    </lineage>
</organism>
<name>A0A6J4US54_9BACT</name>
<evidence type="ECO:0000256" key="1">
    <source>
        <dbReference type="SAM" id="Phobius"/>
    </source>
</evidence>
<reference evidence="2" key="1">
    <citation type="submission" date="2020-02" db="EMBL/GenBank/DDBJ databases">
        <authorList>
            <person name="Meier V. D."/>
        </authorList>
    </citation>
    <scope>NUCLEOTIDE SEQUENCE</scope>
    <source>
        <strain evidence="2">AVDCRST_MAG73</strain>
    </source>
</reference>
<accession>A0A6J4US54</accession>
<feature type="transmembrane region" description="Helical" evidence="1">
    <location>
        <begin position="120"/>
        <end position="144"/>
    </location>
</feature>
<feature type="transmembrane region" description="Helical" evidence="1">
    <location>
        <begin position="80"/>
        <end position="99"/>
    </location>
</feature>
<feature type="transmembrane region" description="Helical" evidence="1">
    <location>
        <begin position="164"/>
        <end position="182"/>
    </location>
</feature>
<feature type="transmembrane region" description="Helical" evidence="1">
    <location>
        <begin position="243"/>
        <end position="261"/>
    </location>
</feature>
<dbReference type="EMBL" id="CADCWE010000219">
    <property type="protein sequence ID" value="CAA9556386.1"/>
    <property type="molecule type" value="Genomic_DNA"/>
</dbReference>
<gene>
    <name evidence="2" type="ORF">AVDCRST_MAG73-3321</name>
</gene>
<keyword evidence="1" id="KW-1133">Transmembrane helix</keyword>
<proteinExistence type="predicted"/>
<protein>
    <submittedName>
        <fullName evidence="2">Uncharacterized protein</fullName>
    </submittedName>
</protein>